<sequence length="277" mass="31224">MFFLLCSNNLTAQQYDTIRYDTMDLADKTKDKIPVSAAAGKRTTRKKPKDKPKRPLSAYNYFFKEEREKILKILSAEDPYKVEQDPTSHDFLSAHQITSLKKEGNKVSFEQMGKIIGARWKNIDPDRLAKFSEMASEDTERYKKQMQSYNGRQEAKMRSEALKPQAYHQGPPRGGRPEAGQPPDPRQQPYPDMGSYAGYGGYGMDAYGYYGYGGYGAYSGYPAGSMGGSPEQMDQYSRQMYAAQGSMGQYYPDYGAEGYYQSDPYQGYPQGGWGGSV</sequence>
<keyword evidence="2" id="KW-0539">Nucleus</keyword>
<evidence type="ECO:0000313" key="5">
    <source>
        <dbReference type="EMBL" id="CAB9517134.1"/>
    </source>
</evidence>
<protein>
    <submittedName>
        <fullName evidence="5">High mobility group</fullName>
    </submittedName>
</protein>
<dbReference type="SUPFAM" id="SSF47095">
    <property type="entry name" value="HMG-box"/>
    <property type="match status" value="1"/>
</dbReference>
<dbReference type="InterPro" id="IPR036910">
    <property type="entry name" value="HMG_box_dom_sf"/>
</dbReference>
<feature type="domain" description="HMG box" evidence="4">
    <location>
        <begin position="52"/>
        <end position="150"/>
    </location>
</feature>
<dbReference type="PANTHER" id="PTHR48112">
    <property type="entry name" value="HIGH MOBILITY GROUP PROTEIN DSP1"/>
    <property type="match status" value="1"/>
</dbReference>
<feature type="compositionally biased region" description="Basic residues" evidence="3">
    <location>
        <begin position="42"/>
        <end position="54"/>
    </location>
</feature>
<dbReference type="InterPro" id="IPR050342">
    <property type="entry name" value="HMGB"/>
</dbReference>
<evidence type="ECO:0000256" key="1">
    <source>
        <dbReference type="ARBA" id="ARBA00023125"/>
    </source>
</evidence>
<evidence type="ECO:0000259" key="4">
    <source>
        <dbReference type="PROSITE" id="PS50118"/>
    </source>
</evidence>
<dbReference type="Gene3D" id="1.10.30.10">
    <property type="entry name" value="High mobility group box domain"/>
    <property type="match status" value="1"/>
</dbReference>
<dbReference type="GO" id="GO:0003677">
    <property type="term" value="F:DNA binding"/>
    <property type="evidence" value="ECO:0007669"/>
    <property type="project" value="UniProtKB-UniRule"/>
</dbReference>
<dbReference type="AlphaFoldDB" id="A0A9N8EB98"/>
<reference evidence="5" key="1">
    <citation type="submission" date="2020-06" db="EMBL/GenBank/DDBJ databases">
        <authorList>
            <consortium name="Plant Systems Biology data submission"/>
        </authorList>
    </citation>
    <scope>NUCLEOTIDE SEQUENCE</scope>
    <source>
        <strain evidence="5">D6</strain>
    </source>
</reference>
<accession>A0A9N8EB98</accession>
<evidence type="ECO:0000256" key="3">
    <source>
        <dbReference type="SAM" id="MobiDB-lite"/>
    </source>
</evidence>
<dbReference type="Pfam" id="PF00505">
    <property type="entry name" value="HMG_box"/>
    <property type="match status" value="1"/>
</dbReference>
<keyword evidence="1 2" id="KW-0238">DNA-binding</keyword>
<feature type="region of interest" description="Disordered" evidence="3">
    <location>
        <begin position="36"/>
        <end position="55"/>
    </location>
</feature>
<proteinExistence type="predicted"/>
<comment type="caution">
    <text evidence="5">The sequence shown here is derived from an EMBL/GenBank/DDBJ whole genome shotgun (WGS) entry which is preliminary data.</text>
</comment>
<dbReference type="GO" id="GO:0005634">
    <property type="term" value="C:nucleus"/>
    <property type="evidence" value="ECO:0007669"/>
    <property type="project" value="UniProtKB-UniRule"/>
</dbReference>
<evidence type="ECO:0000256" key="2">
    <source>
        <dbReference type="PROSITE-ProRule" id="PRU00267"/>
    </source>
</evidence>
<evidence type="ECO:0000313" key="6">
    <source>
        <dbReference type="Proteomes" id="UP001153069"/>
    </source>
</evidence>
<keyword evidence="6" id="KW-1185">Reference proteome</keyword>
<dbReference type="SMART" id="SM00398">
    <property type="entry name" value="HMG"/>
    <property type="match status" value="1"/>
</dbReference>
<dbReference type="InterPro" id="IPR009071">
    <property type="entry name" value="HMG_box_dom"/>
</dbReference>
<feature type="DNA-binding region" description="HMG box" evidence="2">
    <location>
        <begin position="52"/>
        <end position="150"/>
    </location>
</feature>
<dbReference type="EMBL" id="CAICTM010000833">
    <property type="protein sequence ID" value="CAB9517134.1"/>
    <property type="molecule type" value="Genomic_DNA"/>
</dbReference>
<gene>
    <name evidence="5" type="ORF">SEMRO_834_G208630.1</name>
</gene>
<dbReference type="PANTHER" id="PTHR48112:SF15">
    <property type="entry name" value="HMG BOX DOMAIN-CONTAINING PROTEIN"/>
    <property type="match status" value="1"/>
</dbReference>
<organism evidence="5 6">
    <name type="scientific">Seminavis robusta</name>
    <dbReference type="NCBI Taxonomy" id="568900"/>
    <lineage>
        <taxon>Eukaryota</taxon>
        <taxon>Sar</taxon>
        <taxon>Stramenopiles</taxon>
        <taxon>Ochrophyta</taxon>
        <taxon>Bacillariophyta</taxon>
        <taxon>Bacillariophyceae</taxon>
        <taxon>Bacillariophycidae</taxon>
        <taxon>Naviculales</taxon>
        <taxon>Naviculaceae</taxon>
        <taxon>Seminavis</taxon>
    </lineage>
</organism>
<dbReference type="OrthoDB" id="1919336at2759"/>
<dbReference type="PROSITE" id="PS50118">
    <property type="entry name" value="HMG_BOX_2"/>
    <property type="match status" value="1"/>
</dbReference>
<dbReference type="Proteomes" id="UP001153069">
    <property type="component" value="Unassembled WGS sequence"/>
</dbReference>
<feature type="region of interest" description="Disordered" evidence="3">
    <location>
        <begin position="134"/>
        <end position="193"/>
    </location>
</feature>
<name>A0A9N8EB98_9STRA</name>